<dbReference type="AlphaFoldDB" id="A0A4U7JBR0"/>
<dbReference type="Pfam" id="PF11185">
    <property type="entry name" value="DUF2971"/>
    <property type="match status" value="1"/>
</dbReference>
<accession>A0A4U7JBR0</accession>
<reference evidence="1 2" key="1">
    <citation type="submission" date="2020-09" db="EMBL/GenBank/DDBJ databases">
        <title>Characterization and genome sequencing of Ruminiclostridium sp. nov. MA18.</title>
        <authorList>
            <person name="Rettenmaier R."/>
            <person name="Kowollik M.-L."/>
            <person name="Liebl W."/>
            <person name="Zverlov V."/>
        </authorList>
    </citation>
    <scope>NUCLEOTIDE SEQUENCE [LARGE SCALE GENOMIC DNA]</scope>
    <source>
        <strain evidence="1 2">MA18</strain>
    </source>
</reference>
<sequence length="325" mass="38762">MINSLSKKVIQQIEQEVQLETNNEEIHNVYHFTSVSALHSIIENNSIRLTDCTFMNDRYEYIECLKMVISTAKEMLKEREPNTKYNEILIEMQEYYNERVKEYISNLNDGWYRSFYILSMSTISDSIPMWNYYSNSSGICIEFDKAELYDMFSKKVDLSNNPKAMREVNIRQFRCLYDESSKKKLIRKMIEISLPEIAESYSVDEQKKRSGLYVYFSNTIRNFSHIFKRAEFIYENEYRFVIDFCKNTNPKEKLEHIDKGFYSTPDTIRSCITVKFDKNLPIRAIYISPTNINETVVRGIKLLLEYYGYDDIKIEKKQMSLRANY</sequence>
<evidence type="ECO:0000313" key="2">
    <source>
        <dbReference type="Proteomes" id="UP000306409"/>
    </source>
</evidence>
<dbReference type="KEGG" id="rher:EHE19_016920"/>
<dbReference type="EMBL" id="CP061336">
    <property type="protein sequence ID" value="QNU66517.1"/>
    <property type="molecule type" value="Genomic_DNA"/>
</dbReference>
<evidence type="ECO:0000313" key="1">
    <source>
        <dbReference type="EMBL" id="QNU66517.1"/>
    </source>
</evidence>
<organism evidence="1 2">
    <name type="scientific">Ruminiclostridium herbifermentans</name>
    <dbReference type="NCBI Taxonomy" id="2488810"/>
    <lineage>
        <taxon>Bacteria</taxon>
        <taxon>Bacillati</taxon>
        <taxon>Bacillota</taxon>
        <taxon>Clostridia</taxon>
        <taxon>Eubacteriales</taxon>
        <taxon>Oscillospiraceae</taxon>
        <taxon>Ruminiclostridium</taxon>
    </lineage>
</organism>
<name>A0A4U7JBR0_9FIRM</name>
<proteinExistence type="predicted"/>
<keyword evidence="2" id="KW-1185">Reference proteome</keyword>
<dbReference type="Proteomes" id="UP000306409">
    <property type="component" value="Chromosome"/>
</dbReference>
<protein>
    <submittedName>
        <fullName evidence="1">DUF2971 domain-containing protein</fullName>
    </submittedName>
</protein>
<dbReference type="RefSeq" id="WP_137698980.1">
    <property type="nucleotide sequence ID" value="NZ_CP061336.1"/>
</dbReference>
<dbReference type="InterPro" id="IPR021352">
    <property type="entry name" value="DUF2971"/>
</dbReference>
<gene>
    <name evidence="1" type="ORF">EHE19_016920</name>
</gene>
<dbReference type="OrthoDB" id="3034312at2"/>